<evidence type="ECO:0000256" key="2">
    <source>
        <dbReference type="ARBA" id="ARBA00022857"/>
    </source>
</evidence>
<dbReference type="Gene3D" id="3.40.50.720">
    <property type="entry name" value="NAD(P)-binding Rossmann-like Domain"/>
    <property type="match status" value="1"/>
</dbReference>
<dbReference type="InterPro" id="IPR057326">
    <property type="entry name" value="KR_dom"/>
</dbReference>
<dbReference type="Proteomes" id="UP000279236">
    <property type="component" value="Unassembled WGS sequence"/>
</dbReference>
<dbReference type="InterPro" id="IPR036291">
    <property type="entry name" value="NAD(P)-bd_dom_sf"/>
</dbReference>
<evidence type="ECO:0000259" key="4">
    <source>
        <dbReference type="SMART" id="SM00822"/>
    </source>
</evidence>
<dbReference type="InterPro" id="IPR020904">
    <property type="entry name" value="Sc_DH/Rdtase_CS"/>
</dbReference>
<dbReference type="GeneID" id="39586943"/>
<dbReference type="EMBL" id="RSCE01000012">
    <property type="protein sequence ID" value="RSH78671.1"/>
    <property type="molecule type" value="Genomic_DNA"/>
</dbReference>
<dbReference type="PRINTS" id="PR00081">
    <property type="entry name" value="GDHRDH"/>
</dbReference>
<dbReference type="PRINTS" id="PR00080">
    <property type="entry name" value="SDRFAMILY"/>
</dbReference>
<organism evidence="5 6">
    <name type="scientific">Apiotrichum porosum</name>
    <dbReference type="NCBI Taxonomy" id="105984"/>
    <lineage>
        <taxon>Eukaryota</taxon>
        <taxon>Fungi</taxon>
        <taxon>Dikarya</taxon>
        <taxon>Basidiomycota</taxon>
        <taxon>Agaricomycotina</taxon>
        <taxon>Tremellomycetes</taxon>
        <taxon>Trichosporonales</taxon>
        <taxon>Trichosporonaceae</taxon>
        <taxon>Apiotrichum</taxon>
    </lineage>
</organism>
<proteinExistence type="inferred from homology"/>
<keyword evidence="2" id="KW-0521">NADP</keyword>
<dbReference type="FunFam" id="3.40.50.720:FF:000398">
    <property type="entry name" value="Probable 2-deoxy-D-gluconate 3-dehydrogenase"/>
    <property type="match status" value="1"/>
</dbReference>
<dbReference type="AlphaFoldDB" id="A0A427XIG0"/>
<dbReference type="RefSeq" id="XP_028473818.1">
    <property type="nucleotide sequence ID" value="XM_028618140.1"/>
</dbReference>
<dbReference type="PROSITE" id="PS00061">
    <property type="entry name" value="ADH_SHORT"/>
    <property type="match status" value="1"/>
</dbReference>
<protein>
    <recommendedName>
        <fullName evidence="4">Ketoreductase domain-containing protein</fullName>
    </recommendedName>
</protein>
<name>A0A427XIG0_9TREE</name>
<sequence length="276" mass="29007">MSSSYLEQLFSLKGKTALITGATRGIGADMALALSKAGADLILVQRNTTNTATKDRIEKEGGAEGKGGKAEIVVCDLGDAASVSKLIPGVVAQGHVLDIVVNCGGIQRRHPVEVFPDDDWNEVLQVNLNAVFQITRDAGKHMLESRGGVAGQPGKPYKSNGKIIDISSLVAFQGGLNVVAYAAAKHGVQGIVKAFSNGWASKGVNVNAIAPGYIATDMNEALIADKDRSRQILERIPAGRWGTPQDFEGAIVYLASQASDYVSGECLVVDGGWMGR</sequence>
<dbReference type="PANTHER" id="PTHR42760">
    <property type="entry name" value="SHORT-CHAIN DEHYDROGENASES/REDUCTASES FAMILY MEMBER"/>
    <property type="match status" value="1"/>
</dbReference>
<comment type="similarity">
    <text evidence="1">Belongs to the short-chain dehydrogenases/reductases (SDR) family.</text>
</comment>
<dbReference type="SUPFAM" id="SSF51735">
    <property type="entry name" value="NAD(P)-binding Rossmann-fold domains"/>
    <property type="match status" value="1"/>
</dbReference>
<dbReference type="STRING" id="105984.A0A427XIG0"/>
<evidence type="ECO:0000256" key="1">
    <source>
        <dbReference type="ARBA" id="ARBA00006484"/>
    </source>
</evidence>
<accession>A0A427XIG0</accession>
<gene>
    <name evidence="5" type="ORF">EHS24_002400</name>
</gene>
<evidence type="ECO:0000256" key="3">
    <source>
        <dbReference type="ARBA" id="ARBA00023002"/>
    </source>
</evidence>
<feature type="domain" description="Ketoreductase" evidence="4">
    <location>
        <begin position="15"/>
        <end position="202"/>
    </location>
</feature>
<comment type="caution">
    <text evidence="5">The sequence shown here is derived from an EMBL/GenBank/DDBJ whole genome shotgun (WGS) entry which is preliminary data.</text>
</comment>
<dbReference type="OrthoDB" id="294295at2759"/>
<reference evidence="5 6" key="1">
    <citation type="submission" date="2018-11" db="EMBL/GenBank/DDBJ databases">
        <title>Genome sequence of Apiotrichum porosum DSM 27194.</title>
        <authorList>
            <person name="Aliyu H."/>
            <person name="Gorte O."/>
            <person name="Ochsenreither K."/>
        </authorList>
    </citation>
    <scope>NUCLEOTIDE SEQUENCE [LARGE SCALE GENOMIC DNA]</scope>
    <source>
        <strain evidence="5 6">DSM 27194</strain>
    </source>
</reference>
<evidence type="ECO:0000313" key="6">
    <source>
        <dbReference type="Proteomes" id="UP000279236"/>
    </source>
</evidence>
<keyword evidence="6" id="KW-1185">Reference proteome</keyword>
<keyword evidence="3" id="KW-0560">Oxidoreductase</keyword>
<dbReference type="GO" id="GO:0016616">
    <property type="term" value="F:oxidoreductase activity, acting on the CH-OH group of donors, NAD or NADP as acceptor"/>
    <property type="evidence" value="ECO:0007669"/>
    <property type="project" value="UniProtKB-ARBA"/>
</dbReference>
<dbReference type="InterPro" id="IPR002347">
    <property type="entry name" value="SDR_fam"/>
</dbReference>
<dbReference type="PANTHER" id="PTHR42760:SF5">
    <property type="entry name" value="2-DEHYDRO-3-DEOXY-D-GLUCONATE 5-DEHYDROGENASE"/>
    <property type="match status" value="1"/>
</dbReference>
<dbReference type="Pfam" id="PF13561">
    <property type="entry name" value="adh_short_C2"/>
    <property type="match status" value="1"/>
</dbReference>
<dbReference type="SMART" id="SM00822">
    <property type="entry name" value="PKS_KR"/>
    <property type="match status" value="1"/>
</dbReference>
<evidence type="ECO:0000313" key="5">
    <source>
        <dbReference type="EMBL" id="RSH78671.1"/>
    </source>
</evidence>